<dbReference type="GeneID" id="106669568"/>
<keyword evidence="3" id="KW-0081">Bacteriolytic enzyme</keyword>
<evidence type="ECO:0000256" key="5">
    <source>
        <dbReference type="ARBA" id="ARBA00023295"/>
    </source>
</evidence>
<dbReference type="InterPro" id="IPR001916">
    <property type="entry name" value="Glyco_hydro_22"/>
</dbReference>
<accession>A0A8I6SMD7</accession>
<dbReference type="PANTHER" id="PTHR11407">
    <property type="entry name" value="LYSOZYME C"/>
    <property type="match status" value="1"/>
</dbReference>
<dbReference type="OrthoDB" id="6692707at2759"/>
<keyword evidence="3" id="KW-0929">Antimicrobial</keyword>
<keyword evidence="4" id="KW-1015">Disulfide bond</keyword>
<evidence type="ECO:0000256" key="3">
    <source>
        <dbReference type="ARBA" id="ARBA00022638"/>
    </source>
</evidence>
<dbReference type="EnsemblMetazoa" id="XM_024230073.1">
    <property type="protein sequence ID" value="XP_024085841.1"/>
    <property type="gene ID" value="LOC106669568"/>
</dbReference>
<dbReference type="Gene3D" id="1.10.530.10">
    <property type="match status" value="1"/>
</dbReference>
<keyword evidence="5" id="KW-0378">Hydrolase</keyword>
<comment type="catalytic activity">
    <reaction evidence="1">
        <text>Hydrolysis of (1-&gt;4)-beta-linkages between N-acetylmuramic acid and N-acetyl-D-glucosamine residues in a peptidoglycan and between N-acetyl-D-glucosamine residues in chitodextrins.</text>
        <dbReference type="EC" id="3.2.1.17"/>
    </reaction>
</comment>
<keyword evidence="5" id="KW-0326">Glycosidase</keyword>
<proteinExistence type="predicted"/>
<dbReference type="RefSeq" id="XP_024085841.1">
    <property type="nucleotide sequence ID" value="XM_024230073.1"/>
</dbReference>
<dbReference type="InterPro" id="IPR023346">
    <property type="entry name" value="Lysozyme-like_dom_sf"/>
</dbReference>
<dbReference type="GO" id="GO:0003796">
    <property type="term" value="F:lysozyme activity"/>
    <property type="evidence" value="ECO:0007669"/>
    <property type="project" value="UniProtKB-EC"/>
</dbReference>
<dbReference type="EnsemblMetazoa" id="XM_014399123.2">
    <property type="protein sequence ID" value="XP_014254609.1"/>
    <property type="gene ID" value="LOC106669568"/>
</dbReference>
<dbReference type="KEGG" id="clec:106669568"/>
<dbReference type="PANTHER" id="PTHR11407:SF63">
    <property type="entry name" value="LYSOZYME C"/>
    <property type="match status" value="1"/>
</dbReference>
<protein>
    <recommendedName>
        <fullName evidence="2">lysozyme</fullName>
        <ecNumber evidence="2">3.2.1.17</ecNumber>
    </recommendedName>
</protein>
<dbReference type="SMART" id="SM00263">
    <property type="entry name" value="LYZ1"/>
    <property type="match status" value="1"/>
</dbReference>
<dbReference type="RefSeq" id="XP_014254609.1">
    <property type="nucleotide sequence ID" value="XM_014399123.2"/>
</dbReference>
<sequence>MYSCYSCRSCHSGIDKIHTMSICDGGEKRNMPANVSDWVCIAEHASKWDSFFGETAHGGLVYNGLFGISNEMCGVRNFCRINCEEVMLADDVAPAFHCAYFIYKKFKFGRWPVWEKECKDKYVLNCS</sequence>
<evidence type="ECO:0000256" key="4">
    <source>
        <dbReference type="ARBA" id="ARBA00023157"/>
    </source>
</evidence>
<evidence type="ECO:0000313" key="6">
    <source>
        <dbReference type="EnsemblMetazoa" id="XP_024085841.1"/>
    </source>
</evidence>
<dbReference type="AlphaFoldDB" id="A0A8I6SMD7"/>
<reference evidence="6" key="1">
    <citation type="submission" date="2022-01" db="UniProtKB">
        <authorList>
            <consortium name="EnsemblMetazoa"/>
        </authorList>
    </citation>
    <scope>IDENTIFICATION</scope>
</reference>
<dbReference type="SUPFAM" id="SSF53955">
    <property type="entry name" value="Lysozyme-like"/>
    <property type="match status" value="1"/>
</dbReference>
<dbReference type="GO" id="GO:0042742">
    <property type="term" value="P:defense response to bacterium"/>
    <property type="evidence" value="ECO:0007669"/>
    <property type="project" value="UniProtKB-KW"/>
</dbReference>
<dbReference type="Proteomes" id="UP000494040">
    <property type="component" value="Unassembled WGS sequence"/>
</dbReference>
<dbReference type="GO" id="GO:0031640">
    <property type="term" value="P:killing of cells of another organism"/>
    <property type="evidence" value="ECO:0007669"/>
    <property type="project" value="UniProtKB-KW"/>
</dbReference>
<keyword evidence="7" id="KW-1185">Reference proteome</keyword>
<organism evidence="6 7">
    <name type="scientific">Cimex lectularius</name>
    <name type="common">Bed bug</name>
    <name type="synonym">Acanthia lectularia</name>
    <dbReference type="NCBI Taxonomy" id="79782"/>
    <lineage>
        <taxon>Eukaryota</taxon>
        <taxon>Metazoa</taxon>
        <taxon>Ecdysozoa</taxon>
        <taxon>Arthropoda</taxon>
        <taxon>Hexapoda</taxon>
        <taxon>Insecta</taxon>
        <taxon>Pterygota</taxon>
        <taxon>Neoptera</taxon>
        <taxon>Paraneoptera</taxon>
        <taxon>Hemiptera</taxon>
        <taxon>Heteroptera</taxon>
        <taxon>Panheteroptera</taxon>
        <taxon>Cimicomorpha</taxon>
        <taxon>Cimicidae</taxon>
        <taxon>Cimex</taxon>
    </lineage>
</organism>
<evidence type="ECO:0000256" key="1">
    <source>
        <dbReference type="ARBA" id="ARBA00000632"/>
    </source>
</evidence>
<dbReference type="EC" id="3.2.1.17" evidence="2"/>
<name>A0A8I6SMD7_CIMLE</name>
<dbReference type="Pfam" id="PF00062">
    <property type="entry name" value="Lys"/>
    <property type="match status" value="1"/>
</dbReference>
<evidence type="ECO:0000313" key="7">
    <source>
        <dbReference type="Proteomes" id="UP000494040"/>
    </source>
</evidence>
<evidence type="ECO:0000256" key="2">
    <source>
        <dbReference type="ARBA" id="ARBA00012732"/>
    </source>
</evidence>